<comment type="caution">
    <text evidence="8">The sequence shown here is derived from an EMBL/GenBank/DDBJ whole genome shotgun (WGS) entry which is preliminary data.</text>
</comment>
<protein>
    <submittedName>
        <fullName evidence="8">Efflux RND transporter periplasmic adaptor subunit</fullName>
    </submittedName>
</protein>
<dbReference type="FunFam" id="2.40.420.20:FF:000006">
    <property type="entry name" value="RND family efflux transporter MFP subunit"/>
    <property type="match status" value="1"/>
</dbReference>
<gene>
    <name evidence="8" type="ORF">DVG78_27050</name>
</gene>
<evidence type="ECO:0000256" key="1">
    <source>
        <dbReference type="ARBA" id="ARBA00009477"/>
    </source>
</evidence>
<evidence type="ECO:0000313" key="9">
    <source>
        <dbReference type="Proteomes" id="UP000253141"/>
    </source>
</evidence>
<feature type="domain" description="Multidrug resistance protein MdtA-like C-terminal permuted SH3" evidence="7">
    <location>
        <begin position="322"/>
        <end position="381"/>
    </location>
</feature>
<dbReference type="Pfam" id="PF25919">
    <property type="entry name" value="BSH_CusB"/>
    <property type="match status" value="1"/>
</dbReference>
<dbReference type="Gene3D" id="6.10.140.730">
    <property type="match status" value="1"/>
</dbReference>
<dbReference type="GO" id="GO:0046914">
    <property type="term" value="F:transition metal ion binding"/>
    <property type="evidence" value="ECO:0007669"/>
    <property type="project" value="TreeGrafter"/>
</dbReference>
<dbReference type="PANTHER" id="PTHR30097">
    <property type="entry name" value="CATION EFFLUX SYSTEM PROTEIN CUSB"/>
    <property type="match status" value="1"/>
</dbReference>
<dbReference type="GO" id="GO:0015679">
    <property type="term" value="P:plasma membrane copper ion transport"/>
    <property type="evidence" value="ECO:0007669"/>
    <property type="project" value="TreeGrafter"/>
</dbReference>
<dbReference type="InterPro" id="IPR045800">
    <property type="entry name" value="HMBD"/>
</dbReference>
<name>A0A369I6I5_9BACT</name>
<feature type="domain" description="CusB-like beta-barrel" evidence="6">
    <location>
        <begin position="242"/>
        <end position="318"/>
    </location>
</feature>
<dbReference type="Pfam" id="PF25869">
    <property type="entry name" value="3HB_CusB"/>
    <property type="match status" value="1"/>
</dbReference>
<dbReference type="InterPro" id="IPR058792">
    <property type="entry name" value="Beta-barrel_RND_2"/>
</dbReference>
<dbReference type="GO" id="GO:0060003">
    <property type="term" value="P:copper ion export"/>
    <property type="evidence" value="ECO:0007669"/>
    <property type="project" value="TreeGrafter"/>
</dbReference>
<dbReference type="InterPro" id="IPR058790">
    <property type="entry name" value="BSH_CusB"/>
</dbReference>
<dbReference type="NCBIfam" id="TIGR01730">
    <property type="entry name" value="RND_mfp"/>
    <property type="match status" value="1"/>
</dbReference>
<proteinExistence type="inferred from homology"/>
<dbReference type="GO" id="GO:0016020">
    <property type="term" value="C:membrane"/>
    <property type="evidence" value="ECO:0007669"/>
    <property type="project" value="InterPro"/>
</dbReference>
<dbReference type="SUPFAM" id="SSF111369">
    <property type="entry name" value="HlyD-like secretion proteins"/>
    <property type="match status" value="1"/>
</dbReference>
<dbReference type="RefSeq" id="WP_114464118.1">
    <property type="nucleotide sequence ID" value="NZ_QPIW01000036.1"/>
</dbReference>
<dbReference type="Pfam" id="PF25967">
    <property type="entry name" value="RND-MFP_C"/>
    <property type="match status" value="1"/>
</dbReference>
<evidence type="ECO:0000256" key="2">
    <source>
        <dbReference type="ARBA" id="ARBA00022448"/>
    </source>
</evidence>
<feature type="domain" description="Heavy metal binding" evidence="3">
    <location>
        <begin position="35"/>
        <end position="61"/>
    </location>
</feature>
<comment type="similarity">
    <text evidence="1">Belongs to the membrane fusion protein (MFP) (TC 8.A.1) family.</text>
</comment>
<dbReference type="Proteomes" id="UP000253141">
    <property type="component" value="Unassembled WGS sequence"/>
</dbReference>
<dbReference type="AlphaFoldDB" id="A0A369I6I5"/>
<dbReference type="Gene3D" id="2.40.30.170">
    <property type="match status" value="1"/>
</dbReference>
<dbReference type="GO" id="GO:0022857">
    <property type="term" value="F:transmembrane transporter activity"/>
    <property type="evidence" value="ECO:0007669"/>
    <property type="project" value="InterPro"/>
</dbReference>
<evidence type="ECO:0000259" key="4">
    <source>
        <dbReference type="Pfam" id="PF25869"/>
    </source>
</evidence>
<evidence type="ECO:0000259" key="6">
    <source>
        <dbReference type="Pfam" id="PF25954"/>
    </source>
</evidence>
<evidence type="ECO:0000259" key="7">
    <source>
        <dbReference type="Pfam" id="PF25967"/>
    </source>
</evidence>
<dbReference type="InterPro" id="IPR058627">
    <property type="entry name" value="MdtA-like_C"/>
</dbReference>
<evidence type="ECO:0000259" key="5">
    <source>
        <dbReference type="Pfam" id="PF25919"/>
    </source>
</evidence>
<dbReference type="InterPro" id="IPR006143">
    <property type="entry name" value="RND_pump_MFP"/>
</dbReference>
<sequence>MKRRAFIHTVSWASLTVVWEACMSKNGEQVPDNVFYTCSMDPQVMEKKPGTCPICKMALTKIVVDPNMKNAGLKLSDQQKQLANIQIETVALRPLGEEITLAAILTENKDKLATVTARVAGRIERLLVRNVGEFVRVGQPIYEVYSEELSAAQQDYLIAVQKQKVLKDADVNFRQLTEAAKNKLLLWGMNEGQIAELEKEGLPQKKLTVFSRYAGAVTEVLADEGTYISEGTTVLKLADLSTLWAEGQLYMTELSILNQTQEALVEMPYFPGRILKGKVNFVNPEVQTSSKILTIRVDIANGKKEYQPGMQAYVTLKGTVKNMIAVPTNALIQDTNGVTVWLENAEGAFESRMVSVGMTNKDYTEITDGLKAGEKVVISGAYLLNSEYIFKKGSNPMEGHKM</sequence>
<evidence type="ECO:0000259" key="3">
    <source>
        <dbReference type="Pfam" id="PF19335"/>
    </source>
</evidence>
<dbReference type="Gene3D" id="2.40.420.20">
    <property type="match status" value="1"/>
</dbReference>
<keyword evidence="9" id="KW-1185">Reference proteome</keyword>
<dbReference type="EMBL" id="QPIW01000036">
    <property type="protein sequence ID" value="RDB02774.1"/>
    <property type="molecule type" value="Genomic_DNA"/>
</dbReference>
<dbReference type="OrthoDB" id="9806939at2"/>
<evidence type="ECO:0000313" key="8">
    <source>
        <dbReference type="EMBL" id="RDB02774.1"/>
    </source>
</evidence>
<dbReference type="InterPro" id="IPR058791">
    <property type="entry name" value="3HB_CusB"/>
</dbReference>
<feature type="domain" description="CusB-like three alpha-helical bundle" evidence="4">
    <location>
        <begin position="148"/>
        <end position="204"/>
    </location>
</feature>
<keyword evidence="2" id="KW-0813">Transport</keyword>
<dbReference type="Pfam" id="PF19335">
    <property type="entry name" value="HMBD"/>
    <property type="match status" value="1"/>
</dbReference>
<dbReference type="Pfam" id="PF25954">
    <property type="entry name" value="Beta-barrel_RND_2"/>
    <property type="match status" value="1"/>
</dbReference>
<accession>A0A369I6I5</accession>
<dbReference type="GO" id="GO:0030288">
    <property type="term" value="C:outer membrane-bounded periplasmic space"/>
    <property type="evidence" value="ECO:0007669"/>
    <property type="project" value="TreeGrafter"/>
</dbReference>
<organism evidence="8 9">
    <name type="scientific">Runella aurantiaca</name>
    <dbReference type="NCBI Taxonomy" id="2282308"/>
    <lineage>
        <taxon>Bacteria</taxon>
        <taxon>Pseudomonadati</taxon>
        <taxon>Bacteroidota</taxon>
        <taxon>Cytophagia</taxon>
        <taxon>Cytophagales</taxon>
        <taxon>Spirosomataceae</taxon>
        <taxon>Runella</taxon>
    </lineage>
</organism>
<reference evidence="8 9" key="1">
    <citation type="submission" date="2018-07" db="EMBL/GenBank/DDBJ databases">
        <title>Genome analysis of Runella aurantiaca.</title>
        <authorList>
            <person name="Yang X."/>
        </authorList>
    </citation>
    <scope>NUCLEOTIDE SEQUENCE [LARGE SCALE GENOMIC DNA]</scope>
    <source>
        <strain evidence="8 9">YX9</strain>
    </source>
</reference>
<feature type="domain" description="CusB-like barrel-sandwich hybrid" evidence="5">
    <location>
        <begin position="113"/>
        <end position="237"/>
    </location>
</feature>
<dbReference type="PANTHER" id="PTHR30097:SF15">
    <property type="entry name" value="CATION EFFLUX SYSTEM PROTEIN CUSB"/>
    <property type="match status" value="1"/>
</dbReference>
<dbReference type="InterPro" id="IPR051909">
    <property type="entry name" value="MFP_Cation_Efflux"/>
</dbReference>